<evidence type="ECO:0008006" key="7">
    <source>
        <dbReference type="Google" id="ProtNLM"/>
    </source>
</evidence>
<feature type="region of interest" description="Disordered" evidence="4">
    <location>
        <begin position="109"/>
        <end position="132"/>
    </location>
</feature>
<name>E4X0J8_OIKDI</name>
<evidence type="ECO:0000256" key="1">
    <source>
        <dbReference type="ARBA" id="ARBA00008275"/>
    </source>
</evidence>
<dbReference type="Gene3D" id="1.20.5.4090">
    <property type="match status" value="1"/>
</dbReference>
<evidence type="ECO:0000313" key="6">
    <source>
        <dbReference type="Proteomes" id="UP000001307"/>
    </source>
</evidence>
<reference evidence="5" key="1">
    <citation type="journal article" date="2010" name="Science">
        <title>Plasticity of animal genome architecture unmasked by rapid evolution of a pelagic tunicate.</title>
        <authorList>
            <person name="Denoeud F."/>
            <person name="Henriet S."/>
            <person name="Mungpakdee S."/>
            <person name="Aury J.M."/>
            <person name="Da Silva C."/>
            <person name="Brinkmann H."/>
            <person name="Mikhaleva J."/>
            <person name="Olsen L.C."/>
            <person name="Jubin C."/>
            <person name="Canestro C."/>
            <person name="Bouquet J.M."/>
            <person name="Danks G."/>
            <person name="Poulain J."/>
            <person name="Campsteijn C."/>
            <person name="Adamski M."/>
            <person name="Cross I."/>
            <person name="Yadetie F."/>
            <person name="Muffato M."/>
            <person name="Louis A."/>
            <person name="Butcher S."/>
            <person name="Tsagkogeorga G."/>
            <person name="Konrad A."/>
            <person name="Singh S."/>
            <person name="Jensen M.F."/>
            <person name="Cong E.H."/>
            <person name="Eikeseth-Otteraa H."/>
            <person name="Noel B."/>
            <person name="Anthouard V."/>
            <person name="Porcel B.M."/>
            <person name="Kachouri-Lafond R."/>
            <person name="Nishino A."/>
            <person name="Ugolini M."/>
            <person name="Chourrout P."/>
            <person name="Nishida H."/>
            <person name="Aasland R."/>
            <person name="Huzurbazar S."/>
            <person name="Westhof E."/>
            <person name="Delsuc F."/>
            <person name="Lehrach H."/>
            <person name="Reinhardt R."/>
            <person name="Weissenbach J."/>
            <person name="Roy S.W."/>
            <person name="Artiguenave F."/>
            <person name="Postlethwait J.H."/>
            <person name="Manak J.R."/>
            <person name="Thompson E.M."/>
            <person name="Jaillon O."/>
            <person name="Du Pasquier L."/>
            <person name="Boudinot P."/>
            <person name="Liberles D.A."/>
            <person name="Volff J.N."/>
            <person name="Philippe H."/>
            <person name="Lenhard B."/>
            <person name="Roest Crollius H."/>
            <person name="Wincker P."/>
            <person name="Chourrout D."/>
        </authorList>
    </citation>
    <scope>NUCLEOTIDE SEQUENCE [LARGE SCALE GENOMIC DNA]</scope>
</reference>
<evidence type="ECO:0000256" key="3">
    <source>
        <dbReference type="SAM" id="Coils"/>
    </source>
</evidence>
<dbReference type="Pfam" id="PF09738">
    <property type="entry name" value="LRRFIP"/>
    <property type="match status" value="1"/>
</dbReference>
<evidence type="ECO:0000313" key="5">
    <source>
        <dbReference type="EMBL" id="CBY23297.1"/>
    </source>
</evidence>
<dbReference type="InterPro" id="IPR019139">
    <property type="entry name" value="LRRFIP1/2"/>
</dbReference>
<keyword evidence="6" id="KW-1185">Reference proteome</keyword>
<dbReference type="EMBL" id="FN653020">
    <property type="protein sequence ID" value="CBY23297.1"/>
    <property type="molecule type" value="Genomic_DNA"/>
</dbReference>
<gene>
    <name evidence="5" type="ORF">GSOID_T00015233001</name>
</gene>
<dbReference type="AlphaFoldDB" id="E4X0J8"/>
<keyword evidence="2 3" id="KW-0175">Coiled coil</keyword>
<dbReference type="PANTHER" id="PTHR19212:SF0">
    <property type="entry name" value="LD07988P"/>
    <property type="match status" value="1"/>
</dbReference>
<dbReference type="Proteomes" id="UP000001307">
    <property type="component" value="Unassembled WGS sequence"/>
</dbReference>
<sequence length="454" mass="52983">MSGRRPRRPDAEDDSLNSIAREAEARLEAKRAARKEAREIRLKELDKQQREGKRWNDRSMRYSMPNLSSSSRSGSSLSLYKSQSRLNSRNGSEVDSLYRCDSRNSLFSDMDDLESQSGDYPLNPFSQEGNGSLPKRFIETNDYSTSNGSNGRPRVEISAEDRVRRLENTYFNELKELKESSSAIEEKYKKAMVQNAQLDNEKTARHYENEHLKNLLEEREDTLATTLKELNEKCQLAQRLKTQTEAQTLKLDQLRDIIRQKDQIIQDRSSKSTGDEQLRELRETLIWRDNKIKALEVQRDYFQNLAQSQISLVAKKDGGYVPENEDPTELELLRNENEQLKQQLMAQNSKSSSSASEEEIQVKERLYQESKARANKAEQEIEAQKQYTARLEGQVSRYKAAADHYESSEDDLKAEKRRLQRELRTWQDKAEELELTNEHLEKRLEKIRQARMKT</sequence>
<comment type="similarity">
    <text evidence="1">Belongs to the LRRFIP family.</text>
</comment>
<evidence type="ECO:0000256" key="4">
    <source>
        <dbReference type="SAM" id="MobiDB-lite"/>
    </source>
</evidence>
<feature type="coiled-coil region" evidence="3">
    <location>
        <begin position="330"/>
        <end position="450"/>
    </location>
</feature>
<organism evidence="5">
    <name type="scientific">Oikopleura dioica</name>
    <name type="common">Tunicate</name>
    <dbReference type="NCBI Taxonomy" id="34765"/>
    <lineage>
        <taxon>Eukaryota</taxon>
        <taxon>Metazoa</taxon>
        <taxon>Chordata</taxon>
        <taxon>Tunicata</taxon>
        <taxon>Appendicularia</taxon>
        <taxon>Copelata</taxon>
        <taxon>Oikopleuridae</taxon>
        <taxon>Oikopleura</taxon>
    </lineage>
</organism>
<dbReference type="PANTHER" id="PTHR19212">
    <property type="entry name" value="LEUCINE RICH REPEAT IN FLII INTERACTING PROTEIN"/>
    <property type="match status" value="1"/>
</dbReference>
<feature type="region of interest" description="Disordered" evidence="4">
    <location>
        <begin position="29"/>
        <end position="95"/>
    </location>
</feature>
<protein>
    <recommendedName>
        <fullName evidence="7">Leucine-rich repeat flightless-interacting protein 2</fullName>
    </recommendedName>
</protein>
<accession>E4X0J8</accession>
<feature type="compositionally biased region" description="Basic and acidic residues" evidence="4">
    <location>
        <begin position="29"/>
        <end position="60"/>
    </location>
</feature>
<feature type="coiled-coil region" evidence="3">
    <location>
        <begin position="174"/>
        <end position="247"/>
    </location>
</feature>
<feature type="compositionally biased region" description="Low complexity" evidence="4">
    <location>
        <begin position="61"/>
        <end position="86"/>
    </location>
</feature>
<dbReference type="FunCoup" id="E4X0J8">
    <property type="interactions" value="62"/>
</dbReference>
<dbReference type="InParanoid" id="E4X0J8"/>
<dbReference type="OrthoDB" id="10028421at2759"/>
<proteinExistence type="inferred from homology"/>
<evidence type="ECO:0000256" key="2">
    <source>
        <dbReference type="ARBA" id="ARBA00023054"/>
    </source>
</evidence>
<dbReference type="GO" id="GO:0006355">
    <property type="term" value="P:regulation of DNA-templated transcription"/>
    <property type="evidence" value="ECO:0007669"/>
    <property type="project" value="InterPro"/>
</dbReference>